<evidence type="ECO:0000256" key="6">
    <source>
        <dbReference type="ARBA" id="ARBA00035197"/>
    </source>
</evidence>
<keyword evidence="5 7" id="KW-0687">Ribonucleoprotein</keyword>
<dbReference type="NCBIfam" id="TIGR00060">
    <property type="entry name" value="L18_bact"/>
    <property type="match status" value="1"/>
</dbReference>
<dbReference type="PANTHER" id="PTHR12899">
    <property type="entry name" value="39S RIBOSOMAL PROTEIN L18, MITOCHONDRIAL"/>
    <property type="match status" value="1"/>
</dbReference>
<dbReference type="HOGENOM" id="CLU_098841_0_1_5"/>
<dbReference type="PATRIC" id="fig|1261131.3.peg.887"/>
<organism evidence="8 9">
    <name type="scientific">Candidatus Liberibacter americanus str. Sao Paulo</name>
    <dbReference type="NCBI Taxonomy" id="1261131"/>
    <lineage>
        <taxon>Bacteria</taxon>
        <taxon>Pseudomonadati</taxon>
        <taxon>Pseudomonadota</taxon>
        <taxon>Alphaproteobacteria</taxon>
        <taxon>Hyphomicrobiales</taxon>
        <taxon>Rhizobiaceae</taxon>
        <taxon>Liberibacter</taxon>
    </lineage>
</organism>
<proteinExistence type="inferred from homology"/>
<comment type="function">
    <text evidence="7">This is one of the proteins that bind and probably mediate the attachment of the 5S RNA into the large ribosomal subunit, where it forms part of the central protuberance.</text>
</comment>
<evidence type="ECO:0000256" key="7">
    <source>
        <dbReference type="HAMAP-Rule" id="MF_01337"/>
    </source>
</evidence>
<dbReference type="InterPro" id="IPR057268">
    <property type="entry name" value="Ribosomal_L18"/>
</dbReference>
<dbReference type="KEGG" id="lar:lam_927"/>
<dbReference type="Pfam" id="PF00861">
    <property type="entry name" value="Ribosomal_L18p"/>
    <property type="match status" value="1"/>
</dbReference>
<dbReference type="PANTHER" id="PTHR12899:SF3">
    <property type="entry name" value="LARGE RIBOSOMAL SUBUNIT PROTEIN UL18M"/>
    <property type="match status" value="1"/>
</dbReference>
<dbReference type="GO" id="GO:0003735">
    <property type="term" value="F:structural constituent of ribosome"/>
    <property type="evidence" value="ECO:0007669"/>
    <property type="project" value="InterPro"/>
</dbReference>
<keyword evidence="4 7" id="KW-0689">Ribosomal protein</keyword>
<dbReference type="InterPro" id="IPR005484">
    <property type="entry name" value="Ribosomal_uL18_bac/plant/anim"/>
</dbReference>
<sequence>MAANKKNLARRADRIRRNLKLVSKGRLRLSVYRSSKHIYAQVIDDKIGHTIASASSLNDPLRSSLKTGANIVAATAVGKLLAERAVEAGIKTVYFDRGSSVYCGALAALADAVREGGIAF</sequence>
<dbReference type="GO" id="GO:0008097">
    <property type="term" value="F:5S rRNA binding"/>
    <property type="evidence" value="ECO:0007669"/>
    <property type="project" value="TreeGrafter"/>
</dbReference>
<dbReference type="FunFam" id="3.30.420.100:FF:000001">
    <property type="entry name" value="50S ribosomal protein L18"/>
    <property type="match status" value="1"/>
</dbReference>
<dbReference type="HAMAP" id="MF_01337_B">
    <property type="entry name" value="Ribosomal_uL18_B"/>
    <property type="match status" value="1"/>
</dbReference>
<evidence type="ECO:0000256" key="3">
    <source>
        <dbReference type="ARBA" id="ARBA00022884"/>
    </source>
</evidence>
<dbReference type="STRING" id="1261131.lam_927"/>
<gene>
    <name evidence="7 8" type="primary">rplR</name>
    <name evidence="8" type="ORF">lam_927</name>
</gene>
<dbReference type="GO" id="GO:0006412">
    <property type="term" value="P:translation"/>
    <property type="evidence" value="ECO:0007669"/>
    <property type="project" value="UniProtKB-UniRule"/>
</dbReference>
<evidence type="ECO:0000256" key="5">
    <source>
        <dbReference type="ARBA" id="ARBA00023274"/>
    </source>
</evidence>
<evidence type="ECO:0000313" key="9">
    <source>
        <dbReference type="Proteomes" id="UP000017862"/>
    </source>
</evidence>
<dbReference type="RefSeq" id="WP_007557043.1">
    <property type="nucleotide sequence ID" value="NC_022793.1"/>
</dbReference>
<dbReference type="eggNOG" id="COG0256">
    <property type="taxonomic scope" value="Bacteria"/>
</dbReference>
<accession>U6B656</accession>
<keyword evidence="3 7" id="KW-0694">RNA-binding</keyword>
<evidence type="ECO:0000256" key="2">
    <source>
        <dbReference type="ARBA" id="ARBA00022730"/>
    </source>
</evidence>
<dbReference type="InterPro" id="IPR004389">
    <property type="entry name" value="Ribosomal_uL18_bac-type"/>
</dbReference>
<protein>
    <recommendedName>
        <fullName evidence="6 7">Large ribosomal subunit protein uL18</fullName>
    </recommendedName>
</protein>
<dbReference type="AlphaFoldDB" id="U6B656"/>
<dbReference type="Gene3D" id="3.30.420.100">
    <property type="match status" value="1"/>
</dbReference>
<dbReference type="EMBL" id="CP006604">
    <property type="protein sequence ID" value="AHA28259.1"/>
    <property type="molecule type" value="Genomic_DNA"/>
</dbReference>
<reference evidence="8 9" key="1">
    <citation type="journal article" date="2014" name="Mol. Plant Microbe Interact.">
        <title>The complete genome sequence of Candidatus Liberibacter americanus, associated with citrus Huanglongbing.</title>
        <authorList>
            <person name="Wulff N.A."/>
            <person name="Zhang S."/>
            <person name="Setubal J.C."/>
            <person name="Almeida N.F."/>
            <person name="Martins E.C."/>
            <person name="Harakava R."/>
            <person name="Kumar D."/>
            <person name="Rangel L.T."/>
            <person name="Foissac X."/>
            <person name="Bove J."/>
            <person name="Gabriel D.W."/>
        </authorList>
    </citation>
    <scope>NUCLEOTIDE SEQUENCE [LARGE SCALE GENOMIC DNA]</scope>
    <source>
        <strain evidence="8 9">Sao Paulo</strain>
    </source>
</reference>
<comment type="subunit">
    <text evidence="7">Part of the 50S ribosomal subunit; part of the 5S rRNA/L5/L18/L25 subcomplex. Contacts the 5S and 23S rRNAs.</text>
</comment>
<keyword evidence="2 7" id="KW-0699">rRNA-binding</keyword>
<dbReference type="CDD" id="cd00432">
    <property type="entry name" value="Ribosomal_L18_L5e"/>
    <property type="match status" value="1"/>
</dbReference>
<keyword evidence="9" id="KW-1185">Reference proteome</keyword>
<evidence type="ECO:0000313" key="8">
    <source>
        <dbReference type="EMBL" id="AHA28259.1"/>
    </source>
</evidence>
<dbReference type="SUPFAM" id="SSF53137">
    <property type="entry name" value="Translational machinery components"/>
    <property type="match status" value="1"/>
</dbReference>
<evidence type="ECO:0000256" key="4">
    <source>
        <dbReference type="ARBA" id="ARBA00022980"/>
    </source>
</evidence>
<name>U6B656_9HYPH</name>
<dbReference type="Proteomes" id="UP000017862">
    <property type="component" value="Chromosome"/>
</dbReference>
<evidence type="ECO:0000256" key="1">
    <source>
        <dbReference type="ARBA" id="ARBA00007116"/>
    </source>
</evidence>
<dbReference type="GO" id="GO:0022625">
    <property type="term" value="C:cytosolic large ribosomal subunit"/>
    <property type="evidence" value="ECO:0007669"/>
    <property type="project" value="TreeGrafter"/>
</dbReference>
<comment type="similarity">
    <text evidence="1 7">Belongs to the universal ribosomal protein uL18 family.</text>
</comment>